<protein>
    <submittedName>
        <fullName evidence="10">Butyryl-CoA dehydrogenase</fullName>
        <ecNumber evidence="10">1.3.8.1</ecNumber>
    </submittedName>
</protein>
<reference evidence="10 11" key="2">
    <citation type="journal article" date="2013" name="Environ. Sci. Technol.">
        <title>The 4-tert-butylphenol-utilizing bacterium Sphingobium fuliginis OMI can degrade bisphenols via phenolic ring hydroxylation and meta-cleavage pathway.</title>
        <authorList>
            <person name="Ogata Y."/>
            <person name="Goda S."/>
            <person name="Toyama T."/>
            <person name="Sei K."/>
            <person name="Ike M."/>
        </authorList>
    </citation>
    <scope>NUCLEOTIDE SEQUENCE [LARGE SCALE GENOMIC DNA]</scope>
    <source>
        <strain evidence="10 11">OMI</strain>
    </source>
</reference>
<dbReference type="InterPro" id="IPR006091">
    <property type="entry name" value="Acyl-CoA_Oxase/DH_mid-dom"/>
</dbReference>
<dbReference type="RefSeq" id="WP_099185302.1">
    <property type="nucleotide sequence ID" value="NZ_BEWI01000030.1"/>
</dbReference>
<dbReference type="InterPro" id="IPR013786">
    <property type="entry name" value="AcylCoA_DH/ox_N"/>
</dbReference>
<keyword evidence="3 6" id="KW-0285">Flavoprotein</keyword>
<evidence type="ECO:0000313" key="11">
    <source>
        <dbReference type="Proteomes" id="UP000221538"/>
    </source>
</evidence>
<organism evidence="10 11">
    <name type="scientific">Sphingobium fuliginis (strain ATCC 27551)</name>
    <dbReference type="NCBI Taxonomy" id="336203"/>
    <lineage>
        <taxon>Bacteria</taxon>
        <taxon>Pseudomonadati</taxon>
        <taxon>Pseudomonadota</taxon>
        <taxon>Alphaproteobacteria</taxon>
        <taxon>Sphingomonadales</taxon>
        <taxon>Sphingomonadaceae</taxon>
        <taxon>Sphingobium</taxon>
    </lineage>
</organism>
<evidence type="ECO:0000256" key="1">
    <source>
        <dbReference type="ARBA" id="ARBA00001974"/>
    </source>
</evidence>
<dbReference type="AlphaFoldDB" id="A0A292ZB43"/>
<dbReference type="Gene3D" id="1.20.140.10">
    <property type="entry name" value="Butyryl-CoA Dehydrogenase, subunit A, domain 3"/>
    <property type="match status" value="1"/>
</dbReference>
<proteinExistence type="inferred from homology"/>
<dbReference type="Proteomes" id="UP000221538">
    <property type="component" value="Unassembled WGS sequence"/>
</dbReference>
<dbReference type="InterPro" id="IPR009100">
    <property type="entry name" value="AcylCoA_DH/oxidase_NM_dom_sf"/>
</dbReference>
<dbReference type="PANTHER" id="PTHR43292">
    <property type="entry name" value="ACYL-COA DEHYDROGENASE"/>
    <property type="match status" value="1"/>
</dbReference>
<feature type="domain" description="Acyl-CoA oxidase/dehydrogenase middle" evidence="8">
    <location>
        <begin position="129"/>
        <end position="222"/>
    </location>
</feature>
<feature type="domain" description="Acyl-CoA dehydrogenase/oxidase C-terminal" evidence="7">
    <location>
        <begin position="234"/>
        <end position="388"/>
    </location>
</feature>
<evidence type="ECO:0000256" key="6">
    <source>
        <dbReference type="RuleBase" id="RU362125"/>
    </source>
</evidence>
<dbReference type="Gene3D" id="1.10.540.10">
    <property type="entry name" value="Acyl-CoA dehydrogenase/oxidase, N-terminal domain"/>
    <property type="match status" value="1"/>
</dbReference>
<feature type="domain" description="Acyl-CoA dehydrogenase/oxidase N-terminal" evidence="9">
    <location>
        <begin position="9"/>
        <end position="125"/>
    </location>
</feature>
<dbReference type="SUPFAM" id="SSF47203">
    <property type="entry name" value="Acyl-CoA dehydrogenase C-terminal domain-like"/>
    <property type="match status" value="1"/>
</dbReference>
<dbReference type="PANTHER" id="PTHR43292:SF3">
    <property type="entry name" value="ACYL-COA DEHYDROGENASE FADE29"/>
    <property type="match status" value="1"/>
</dbReference>
<evidence type="ECO:0000256" key="2">
    <source>
        <dbReference type="ARBA" id="ARBA00009347"/>
    </source>
</evidence>
<dbReference type="InterPro" id="IPR052161">
    <property type="entry name" value="Mycobact_Acyl-CoA_DH"/>
</dbReference>
<name>A0A292ZB43_SPHSA</name>
<evidence type="ECO:0000313" key="10">
    <source>
        <dbReference type="EMBL" id="GAY19985.1"/>
    </source>
</evidence>
<keyword evidence="5 6" id="KW-0560">Oxidoreductase</keyword>
<dbReference type="EC" id="1.3.8.1" evidence="10"/>
<evidence type="ECO:0000256" key="4">
    <source>
        <dbReference type="ARBA" id="ARBA00022827"/>
    </source>
</evidence>
<comment type="cofactor">
    <cofactor evidence="1 6">
        <name>FAD</name>
        <dbReference type="ChEBI" id="CHEBI:57692"/>
    </cofactor>
</comment>
<dbReference type="InterPro" id="IPR037069">
    <property type="entry name" value="AcylCoA_DH/ox_N_sf"/>
</dbReference>
<dbReference type="InterPro" id="IPR046373">
    <property type="entry name" value="Acyl-CoA_Oxase/DH_mid-dom_sf"/>
</dbReference>
<dbReference type="InterPro" id="IPR009075">
    <property type="entry name" value="AcylCo_DH/oxidase_C"/>
</dbReference>
<keyword evidence="4 6" id="KW-0274">FAD</keyword>
<evidence type="ECO:0000259" key="7">
    <source>
        <dbReference type="Pfam" id="PF00441"/>
    </source>
</evidence>
<dbReference type="InterPro" id="IPR036250">
    <property type="entry name" value="AcylCo_DH-like_C"/>
</dbReference>
<dbReference type="SUPFAM" id="SSF56645">
    <property type="entry name" value="Acyl-CoA dehydrogenase NM domain-like"/>
    <property type="match status" value="1"/>
</dbReference>
<dbReference type="GO" id="GO:0016937">
    <property type="term" value="F:short-chain fatty acyl-CoA dehydrogenase activity"/>
    <property type="evidence" value="ECO:0007669"/>
    <property type="project" value="UniProtKB-EC"/>
</dbReference>
<comment type="caution">
    <text evidence="10">The sequence shown here is derived from an EMBL/GenBank/DDBJ whole genome shotgun (WGS) entry which is preliminary data.</text>
</comment>
<gene>
    <name evidence="10" type="ORF">SFOMI_0507</name>
</gene>
<dbReference type="Gene3D" id="2.40.110.10">
    <property type="entry name" value="Butyryl-CoA Dehydrogenase, subunit A, domain 2"/>
    <property type="match status" value="1"/>
</dbReference>
<evidence type="ECO:0000256" key="3">
    <source>
        <dbReference type="ARBA" id="ARBA00022630"/>
    </source>
</evidence>
<evidence type="ECO:0000256" key="5">
    <source>
        <dbReference type="ARBA" id="ARBA00023002"/>
    </source>
</evidence>
<comment type="similarity">
    <text evidence="2 6">Belongs to the acyl-CoA dehydrogenase family.</text>
</comment>
<reference evidence="10 11" key="1">
    <citation type="journal article" date="2013" name="Biodegradation">
        <title>Occurrence of 4-tert-butylphenol (4-t-BP) biodegradation in an aquatic sample caused by the presence of Spirodela polyrrhiza and isolation of a 4-t-BP-utilizing bacterium.</title>
        <authorList>
            <person name="Ogata Y."/>
            <person name="Toyama T."/>
            <person name="Yu N."/>
            <person name="Wang X."/>
            <person name="Sei K."/>
            <person name="Ike M."/>
        </authorList>
    </citation>
    <scope>NUCLEOTIDE SEQUENCE [LARGE SCALE GENOMIC DNA]</scope>
    <source>
        <strain evidence="10 11">OMI</strain>
    </source>
</reference>
<sequence>MADNASLDLEQFRHEVRLFLDANCPPSMRDRGAPPLEGPPDTSEDCRTWTRILGEKGWGVPTLPSEYGGANLTPEQATVIEEEMHRIGSFNPIAGVGVNMLAPTLLEFGTEEQKAMYLPSIAKHETLWCQGFSEPSAGSDLASLRMRAEDKGDHFLVTGQKVWTSGAAWADMCFCLVRTDQSRKQGGISFLLIDMRSPGVELKPIKLISGSSPFSELFLTDVKVPKSNLVGEINKGWNVAKRLLQFERDHDYSGAFFGMYGIDDSSVSVARQYLDTDDDGRLVRGELRDRVIRNEMDYLAYYVTRARIKADPEATLATSILKNIGTRIGQEKAELIAEIMGFKSLGWDEPGFEPYELEKTRGWLAGKASTIFGGTYEIQNNVIAKRILGLPDSAG</sequence>
<dbReference type="Pfam" id="PF02771">
    <property type="entry name" value="Acyl-CoA_dh_N"/>
    <property type="match status" value="1"/>
</dbReference>
<accession>A0A292ZB43</accession>
<dbReference type="FunFam" id="2.40.110.10:FF:000011">
    <property type="entry name" value="Acyl-CoA dehydrogenase FadE34"/>
    <property type="match status" value="1"/>
</dbReference>
<dbReference type="Pfam" id="PF02770">
    <property type="entry name" value="Acyl-CoA_dh_M"/>
    <property type="match status" value="1"/>
</dbReference>
<dbReference type="GO" id="GO:0050660">
    <property type="term" value="F:flavin adenine dinucleotide binding"/>
    <property type="evidence" value="ECO:0007669"/>
    <property type="project" value="InterPro"/>
</dbReference>
<dbReference type="GO" id="GO:0005886">
    <property type="term" value="C:plasma membrane"/>
    <property type="evidence" value="ECO:0007669"/>
    <property type="project" value="TreeGrafter"/>
</dbReference>
<evidence type="ECO:0000259" key="8">
    <source>
        <dbReference type="Pfam" id="PF02770"/>
    </source>
</evidence>
<dbReference type="Pfam" id="PF00441">
    <property type="entry name" value="Acyl-CoA_dh_1"/>
    <property type="match status" value="1"/>
</dbReference>
<dbReference type="EMBL" id="BEWI01000030">
    <property type="protein sequence ID" value="GAY19985.1"/>
    <property type="molecule type" value="Genomic_DNA"/>
</dbReference>
<evidence type="ECO:0000259" key="9">
    <source>
        <dbReference type="Pfam" id="PF02771"/>
    </source>
</evidence>